<evidence type="ECO:0000313" key="2">
    <source>
        <dbReference type="EMBL" id="KAF2402575.1"/>
    </source>
</evidence>
<protein>
    <submittedName>
        <fullName evidence="2">Uncharacterized protein</fullName>
    </submittedName>
</protein>
<dbReference type="Proteomes" id="UP000799640">
    <property type="component" value="Unassembled WGS sequence"/>
</dbReference>
<organism evidence="2 3">
    <name type="scientific">Trichodelitschia bisporula</name>
    <dbReference type="NCBI Taxonomy" id="703511"/>
    <lineage>
        <taxon>Eukaryota</taxon>
        <taxon>Fungi</taxon>
        <taxon>Dikarya</taxon>
        <taxon>Ascomycota</taxon>
        <taxon>Pezizomycotina</taxon>
        <taxon>Dothideomycetes</taxon>
        <taxon>Dothideomycetes incertae sedis</taxon>
        <taxon>Phaeotrichales</taxon>
        <taxon>Phaeotrichaceae</taxon>
        <taxon>Trichodelitschia</taxon>
    </lineage>
</organism>
<dbReference type="AlphaFoldDB" id="A0A6G1I3L9"/>
<sequence>MKVATMLQKLVQLVVLGEYFGGRGTRAVVQEATSPVLLNRRSTSSRTVGAIASDGKAAPRDQAATVMPRPPGSSHCRWRQRVRDRSRRRRSHRIFLPSPGGYQMQETASGAGTVAGASIKLVWKGRKVAGRGYWVSGTLSGWRDDELLVRGPSRLDRSRRIRLRYHTSSTCNAWGAGAGDIGRSASDLSRRRTSKAYTPRRSSHLLEATQRGVQLSLTRESLGERP</sequence>
<evidence type="ECO:0000313" key="3">
    <source>
        <dbReference type="Proteomes" id="UP000799640"/>
    </source>
</evidence>
<reference evidence="2" key="1">
    <citation type="journal article" date="2020" name="Stud. Mycol.">
        <title>101 Dothideomycetes genomes: a test case for predicting lifestyles and emergence of pathogens.</title>
        <authorList>
            <person name="Haridas S."/>
            <person name="Albert R."/>
            <person name="Binder M."/>
            <person name="Bloem J."/>
            <person name="Labutti K."/>
            <person name="Salamov A."/>
            <person name="Andreopoulos B."/>
            <person name="Baker S."/>
            <person name="Barry K."/>
            <person name="Bills G."/>
            <person name="Bluhm B."/>
            <person name="Cannon C."/>
            <person name="Castanera R."/>
            <person name="Culley D."/>
            <person name="Daum C."/>
            <person name="Ezra D."/>
            <person name="Gonzalez J."/>
            <person name="Henrissat B."/>
            <person name="Kuo A."/>
            <person name="Liang C."/>
            <person name="Lipzen A."/>
            <person name="Lutzoni F."/>
            <person name="Magnuson J."/>
            <person name="Mondo S."/>
            <person name="Nolan M."/>
            <person name="Ohm R."/>
            <person name="Pangilinan J."/>
            <person name="Park H.-J."/>
            <person name="Ramirez L."/>
            <person name="Alfaro M."/>
            <person name="Sun H."/>
            <person name="Tritt A."/>
            <person name="Yoshinaga Y."/>
            <person name="Zwiers L.-H."/>
            <person name="Turgeon B."/>
            <person name="Goodwin S."/>
            <person name="Spatafora J."/>
            <person name="Crous P."/>
            <person name="Grigoriev I."/>
        </authorList>
    </citation>
    <scope>NUCLEOTIDE SEQUENCE</scope>
    <source>
        <strain evidence="2">CBS 262.69</strain>
    </source>
</reference>
<feature type="region of interest" description="Disordered" evidence="1">
    <location>
        <begin position="50"/>
        <end position="76"/>
    </location>
</feature>
<proteinExistence type="predicted"/>
<evidence type="ECO:0000256" key="1">
    <source>
        <dbReference type="SAM" id="MobiDB-lite"/>
    </source>
</evidence>
<name>A0A6G1I3L9_9PEZI</name>
<gene>
    <name evidence="2" type="ORF">EJ06DRAFT_346153</name>
</gene>
<accession>A0A6G1I3L9</accession>
<keyword evidence="3" id="KW-1185">Reference proteome</keyword>
<dbReference type="EMBL" id="ML996691">
    <property type="protein sequence ID" value="KAF2402575.1"/>
    <property type="molecule type" value="Genomic_DNA"/>
</dbReference>